<dbReference type="EMBL" id="VUNR01000034">
    <property type="protein sequence ID" value="MSU09798.1"/>
    <property type="molecule type" value="Genomic_DNA"/>
</dbReference>
<dbReference type="GeneID" id="96779751"/>
<dbReference type="Gene3D" id="3.30.230.40">
    <property type="entry name" value="Imidazole glycerol phosphate dehydratase, domain 1"/>
    <property type="match status" value="2"/>
</dbReference>
<evidence type="ECO:0000256" key="4">
    <source>
        <dbReference type="ARBA" id="ARBA00023102"/>
    </source>
</evidence>
<dbReference type="InterPro" id="IPR000807">
    <property type="entry name" value="ImidazoleglycerolP_deHydtase"/>
</dbReference>
<keyword evidence="6" id="KW-0963">Cytoplasm</keyword>
<evidence type="ECO:0000256" key="1">
    <source>
        <dbReference type="ARBA" id="ARBA00005047"/>
    </source>
</evidence>
<name>A0A6I2UE05_9FIRM</name>
<dbReference type="EC" id="4.2.1.19" evidence="6 7"/>
<comment type="catalytic activity">
    <reaction evidence="6 7">
        <text>D-erythro-1-(imidazol-4-yl)glycerol 3-phosphate = 3-(imidazol-4-yl)-2-oxopropyl phosphate + H2O</text>
        <dbReference type="Rhea" id="RHEA:11040"/>
        <dbReference type="ChEBI" id="CHEBI:15377"/>
        <dbReference type="ChEBI" id="CHEBI:57766"/>
        <dbReference type="ChEBI" id="CHEBI:58278"/>
        <dbReference type="EC" id="4.2.1.19"/>
    </reaction>
</comment>
<comment type="caution">
    <text evidence="8">The sequence shown here is derived from an EMBL/GenBank/DDBJ whole genome shotgun (WGS) entry which is preliminary data.</text>
</comment>
<dbReference type="NCBIfam" id="NF002111">
    <property type="entry name" value="PRK00951.2-1"/>
    <property type="match status" value="1"/>
</dbReference>
<dbReference type="PROSITE" id="PS00954">
    <property type="entry name" value="IGP_DEHYDRATASE_1"/>
    <property type="match status" value="1"/>
</dbReference>
<keyword evidence="5 6" id="KW-0456">Lyase</keyword>
<comment type="similarity">
    <text evidence="6 7">Belongs to the imidazoleglycerol-phosphate dehydratase family.</text>
</comment>
<dbReference type="PROSITE" id="PS00955">
    <property type="entry name" value="IGP_DEHYDRATASE_2"/>
    <property type="match status" value="1"/>
</dbReference>
<dbReference type="Proteomes" id="UP000433181">
    <property type="component" value="Unassembled WGS sequence"/>
</dbReference>
<dbReference type="HAMAP" id="MF_00076">
    <property type="entry name" value="HisB"/>
    <property type="match status" value="1"/>
</dbReference>
<evidence type="ECO:0000313" key="8">
    <source>
        <dbReference type="EMBL" id="MSU09798.1"/>
    </source>
</evidence>
<keyword evidence="9" id="KW-1185">Reference proteome</keyword>
<accession>A0A6I2UE05</accession>
<proteinExistence type="inferred from homology"/>
<organism evidence="8 9">
    <name type="scientific">Anaerovibrio slackiae</name>
    <dbReference type="NCBI Taxonomy" id="2652309"/>
    <lineage>
        <taxon>Bacteria</taxon>
        <taxon>Bacillati</taxon>
        <taxon>Bacillota</taxon>
        <taxon>Negativicutes</taxon>
        <taxon>Selenomonadales</taxon>
        <taxon>Selenomonadaceae</taxon>
        <taxon>Anaerovibrio</taxon>
    </lineage>
</organism>
<evidence type="ECO:0000256" key="5">
    <source>
        <dbReference type="ARBA" id="ARBA00023239"/>
    </source>
</evidence>
<comment type="pathway">
    <text evidence="1 6 7">Amino-acid biosynthesis; L-histidine biosynthesis; L-histidine from 5-phospho-alpha-D-ribose 1-diphosphate: step 6/9.</text>
</comment>
<dbReference type="GO" id="GO:0000105">
    <property type="term" value="P:L-histidine biosynthetic process"/>
    <property type="evidence" value="ECO:0007669"/>
    <property type="project" value="UniProtKB-UniRule"/>
</dbReference>
<keyword evidence="4 6" id="KW-0368">Histidine biosynthesis</keyword>
<dbReference type="PANTHER" id="PTHR23133:SF2">
    <property type="entry name" value="IMIDAZOLEGLYCEROL-PHOSPHATE DEHYDRATASE"/>
    <property type="match status" value="1"/>
</dbReference>
<dbReference type="FunFam" id="3.30.230.40:FF:000003">
    <property type="entry name" value="Imidazoleglycerol-phosphate dehydratase HisB"/>
    <property type="match status" value="1"/>
</dbReference>
<dbReference type="UniPathway" id="UPA00031">
    <property type="reaction ID" value="UER00011"/>
</dbReference>
<protein>
    <recommendedName>
        <fullName evidence="2 6">Imidazoleglycerol-phosphate dehydratase</fullName>
        <shortName evidence="6">IGPD</shortName>
        <ecNumber evidence="6 7">4.2.1.19</ecNumber>
    </recommendedName>
</protein>
<keyword evidence="3 6" id="KW-0028">Amino-acid biosynthesis</keyword>
<dbReference type="NCBIfam" id="NF002114">
    <property type="entry name" value="PRK00951.2-4"/>
    <property type="match status" value="1"/>
</dbReference>
<dbReference type="AlphaFoldDB" id="A0A6I2UE05"/>
<dbReference type="CDD" id="cd07914">
    <property type="entry name" value="IGPD"/>
    <property type="match status" value="1"/>
</dbReference>
<evidence type="ECO:0000256" key="3">
    <source>
        <dbReference type="ARBA" id="ARBA00022605"/>
    </source>
</evidence>
<evidence type="ECO:0000256" key="2">
    <source>
        <dbReference type="ARBA" id="ARBA00016664"/>
    </source>
</evidence>
<dbReference type="GO" id="GO:0004424">
    <property type="term" value="F:imidazoleglycerol-phosphate dehydratase activity"/>
    <property type="evidence" value="ECO:0007669"/>
    <property type="project" value="UniProtKB-UniRule"/>
</dbReference>
<gene>
    <name evidence="6 8" type="primary">hisB</name>
    <name evidence="8" type="ORF">FYJ84_12535</name>
</gene>
<dbReference type="FunFam" id="3.30.230.40:FF:000001">
    <property type="entry name" value="Imidazoleglycerol-phosphate dehydratase HisB"/>
    <property type="match status" value="1"/>
</dbReference>
<dbReference type="RefSeq" id="WP_154407957.1">
    <property type="nucleotide sequence ID" value="NZ_JBGVFM010000009.1"/>
</dbReference>
<reference evidence="8 9" key="1">
    <citation type="submission" date="2019-08" db="EMBL/GenBank/DDBJ databases">
        <title>In-depth cultivation of the pig gut microbiome towards novel bacterial diversity and tailored functional studies.</title>
        <authorList>
            <person name="Wylensek D."/>
            <person name="Hitch T.C.A."/>
            <person name="Clavel T."/>
        </authorList>
    </citation>
    <scope>NUCLEOTIDE SEQUENCE [LARGE SCALE GENOMIC DNA]</scope>
    <source>
        <strain evidence="8 9">WCA-693-APC-5D-A</strain>
    </source>
</reference>
<dbReference type="SUPFAM" id="SSF54211">
    <property type="entry name" value="Ribosomal protein S5 domain 2-like"/>
    <property type="match status" value="2"/>
</dbReference>
<comment type="subcellular location">
    <subcellularLocation>
        <location evidence="6 7">Cytoplasm</location>
    </subcellularLocation>
</comment>
<dbReference type="InterPro" id="IPR020568">
    <property type="entry name" value="Ribosomal_Su5_D2-typ_SF"/>
</dbReference>
<dbReference type="PANTHER" id="PTHR23133">
    <property type="entry name" value="IMIDAZOLEGLYCEROL-PHOSPHATE DEHYDRATASE HIS7"/>
    <property type="match status" value="1"/>
</dbReference>
<sequence length="196" mass="21302">MRSGNVIRETRETKIDLTIDLDGSGRADVESGIGFFNHMLTLLAAHGRFDLVLNCDGDIEVDGHHSVEDIGIALGQAVHKALGDKKGITRYGTFFLPMDETLVMVSLDISGRPFLVYDAGGAMAPMIGKYDTELTEEFLRAFAFNAGITLHVKVMYGTNSHHKVEAIFKALGRALHAAVKINPETADEIPSTKGML</sequence>
<evidence type="ECO:0000313" key="9">
    <source>
        <dbReference type="Proteomes" id="UP000433181"/>
    </source>
</evidence>
<evidence type="ECO:0000256" key="6">
    <source>
        <dbReference type="HAMAP-Rule" id="MF_00076"/>
    </source>
</evidence>
<dbReference type="InterPro" id="IPR038494">
    <property type="entry name" value="IGPD_sf"/>
</dbReference>
<dbReference type="Pfam" id="PF00475">
    <property type="entry name" value="IGPD"/>
    <property type="match status" value="1"/>
</dbReference>
<evidence type="ECO:0000256" key="7">
    <source>
        <dbReference type="RuleBase" id="RU000599"/>
    </source>
</evidence>
<dbReference type="GO" id="GO:0005737">
    <property type="term" value="C:cytoplasm"/>
    <property type="evidence" value="ECO:0007669"/>
    <property type="project" value="UniProtKB-SubCell"/>
</dbReference>
<dbReference type="InterPro" id="IPR020565">
    <property type="entry name" value="ImidazoleglycerP_deHydtase_CS"/>
</dbReference>